<dbReference type="InterPro" id="IPR036846">
    <property type="entry name" value="GM2-AP_sf"/>
</dbReference>
<proteinExistence type="predicted"/>
<organism evidence="2 3">
    <name type="scientific">Ignelater luminosus</name>
    <name type="common">Cucubano</name>
    <name type="synonym">Pyrophorus luminosus</name>
    <dbReference type="NCBI Taxonomy" id="2038154"/>
    <lineage>
        <taxon>Eukaryota</taxon>
        <taxon>Metazoa</taxon>
        <taxon>Ecdysozoa</taxon>
        <taxon>Arthropoda</taxon>
        <taxon>Hexapoda</taxon>
        <taxon>Insecta</taxon>
        <taxon>Pterygota</taxon>
        <taxon>Neoptera</taxon>
        <taxon>Endopterygota</taxon>
        <taxon>Coleoptera</taxon>
        <taxon>Polyphaga</taxon>
        <taxon>Elateriformia</taxon>
        <taxon>Elateroidea</taxon>
        <taxon>Elateridae</taxon>
        <taxon>Agrypninae</taxon>
        <taxon>Pyrophorini</taxon>
        <taxon>Ignelater</taxon>
    </lineage>
</organism>
<dbReference type="Pfam" id="PF06477">
    <property type="entry name" value="DUF1091"/>
    <property type="match status" value="1"/>
</dbReference>
<dbReference type="OrthoDB" id="6814999at2759"/>
<evidence type="ECO:0008006" key="4">
    <source>
        <dbReference type="Google" id="ProtNLM"/>
    </source>
</evidence>
<dbReference type="EMBL" id="VTPC01083000">
    <property type="protein sequence ID" value="KAF2887529.1"/>
    <property type="molecule type" value="Genomic_DNA"/>
</dbReference>
<keyword evidence="1" id="KW-0732">Signal</keyword>
<name>A0A8K0CHM0_IGNLU</name>
<dbReference type="Proteomes" id="UP000801492">
    <property type="component" value="Unassembled WGS sequence"/>
</dbReference>
<comment type="caution">
    <text evidence="2">The sequence shown here is derived from an EMBL/GenBank/DDBJ whole genome shotgun (WGS) entry which is preliminary data.</text>
</comment>
<dbReference type="Gene3D" id="2.70.220.10">
    <property type="entry name" value="Ganglioside GM2 activator"/>
    <property type="match status" value="1"/>
</dbReference>
<gene>
    <name evidence="2" type="ORF">ILUMI_18644</name>
</gene>
<accession>A0A8K0CHM0</accession>
<keyword evidence="3" id="KW-1185">Reference proteome</keyword>
<evidence type="ECO:0000256" key="1">
    <source>
        <dbReference type="ARBA" id="ARBA00022729"/>
    </source>
</evidence>
<reference evidence="2" key="1">
    <citation type="submission" date="2019-08" db="EMBL/GenBank/DDBJ databases">
        <title>The genome of the North American firefly Photinus pyralis.</title>
        <authorList>
            <consortium name="Photinus pyralis genome working group"/>
            <person name="Fallon T.R."/>
            <person name="Sander Lower S.E."/>
            <person name="Weng J.-K."/>
        </authorList>
    </citation>
    <scope>NUCLEOTIDE SEQUENCE</scope>
    <source>
        <strain evidence="2">TRF0915ILg1</strain>
        <tissue evidence="2">Whole body</tissue>
    </source>
</reference>
<evidence type="ECO:0000313" key="3">
    <source>
        <dbReference type="Proteomes" id="UP000801492"/>
    </source>
</evidence>
<dbReference type="AlphaFoldDB" id="A0A8K0CHM0"/>
<protein>
    <recommendedName>
        <fullName evidence="4">MD-2-related lipid-recognition domain-containing protein</fullName>
    </recommendedName>
</protein>
<evidence type="ECO:0000313" key="2">
    <source>
        <dbReference type="EMBL" id="KAF2887529.1"/>
    </source>
</evidence>
<sequence>MDVILKKTFPNNTQLIEFGMSVPYPIHNNTLATCTLEYNVIGNTWAELTKTDDKNGMCHLFNTNGGDLWFDIQKQASMTPGACPIPKGNYHGDGILINLSKSKIPPIPPGNYRTTIEVRNKSNNSVILCKMFDIEGKA</sequence>
<dbReference type="InterPro" id="IPR010512">
    <property type="entry name" value="DUF1091"/>
</dbReference>